<comment type="caution">
    <text evidence="2">The sequence shown here is derived from an EMBL/GenBank/DDBJ whole genome shotgun (WGS) entry which is preliminary data.</text>
</comment>
<accession>A0A2N1ME75</accession>
<gene>
    <name evidence="2" type="ORF">RhiirC2_857096</name>
</gene>
<dbReference type="VEuPathDB" id="FungiDB:RhiirA1_478811"/>
<evidence type="ECO:0000313" key="3">
    <source>
        <dbReference type="Proteomes" id="UP000233469"/>
    </source>
</evidence>
<dbReference type="Proteomes" id="UP000233469">
    <property type="component" value="Unassembled WGS sequence"/>
</dbReference>
<dbReference type="AlphaFoldDB" id="A0A2N1ME75"/>
<organism evidence="2 3">
    <name type="scientific">Rhizophagus irregularis</name>
    <dbReference type="NCBI Taxonomy" id="588596"/>
    <lineage>
        <taxon>Eukaryota</taxon>
        <taxon>Fungi</taxon>
        <taxon>Fungi incertae sedis</taxon>
        <taxon>Mucoromycota</taxon>
        <taxon>Glomeromycotina</taxon>
        <taxon>Glomeromycetes</taxon>
        <taxon>Glomerales</taxon>
        <taxon>Glomeraceae</taxon>
        <taxon>Rhizophagus</taxon>
    </lineage>
</organism>
<dbReference type="EMBL" id="LLXL01002792">
    <property type="protein sequence ID" value="PKK59946.1"/>
    <property type="molecule type" value="Genomic_DNA"/>
</dbReference>
<evidence type="ECO:0000313" key="2">
    <source>
        <dbReference type="EMBL" id="PKK59946.1"/>
    </source>
</evidence>
<evidence type="ECO:0000256" key="1">
    <source>
        <dbReference type="SAM" id="Phobius"/>
    </source>
</evidence>
<feature type="transmembrane region" description="Helical" evidence="1">
    <location>
        <begin position="176"/>
        <end position="197"/>
    </location>
</feature>
<proteinExistence type="predicted"/>
<dbReference type="VEuPathDB" id="FungiDB:RhiirFUN_009140"/>
<dbReference type="VEuPathDB" id="FungiDB:FUN_018247"/>
<reference evidence="2 3" key="1">
    <citation type="submission" date="2016-04" db="EMBL/GenBank/DDBJ databases">
        <title>Genome analyses suggest a sexual origin of heterokaryosis in a supposedly ancient asexual fungus.</title>
        <authorList>
            <person name="Ropars J."/>
            <person name="Sedzielewska K."/>
            <person name="Noel J."/>
            <person name="Charron P."/>
            <person name="Farinelli L."/>
            <person name="Marton T."/>
            <person name="Kruger M."/>
            <person name="Pelin A."/>
            <person name="Brachmann A."/>
            <person name="Corradi N."/>
        </authorList>
    </citation>
    <scope>NUCLEOTIDE SEQUENCE [LARGE SCALE GENOMIC DNA]</scope>
    <source>
        <strain evidence="2 3">C2</strain>
    </source>
</reference>
<keyword evidence="1" id="KW-0472">Membrane</keyword>
<name>A0A2N1ME75_9GLOM</name>
<evidence type="ECO:0008006" key="4">
    <source>
        <dbReference type="Google" id="ProtNLM"/>
    </source>
</evidence>
<keyword evidence="1" id="KW-0812">Transmembrane</keyword>
<protein>
    <recommendedName>
        <fullName evidence="4">RNase H type-1 domain-containing protein</fullName>
    </recommendedName>
</protein>
<keyword evidence="1" id="KW-1133">Transmembrane helix</keyword>
<sequence length="676" mass="76947">MLSITEEFYYINNTSANYKKYVLATNAISTVQDLAAITFDLTTSLLNNVRSILSLCLRLFVVYLHNTVLISKLDYRMQVMHLFEAKCSVATSSVRSLVKHKAKLSRFTPNAILYLSQALDYIASTIALLMITPFRLLRAGFASMPDMTYSHGHTPIYQCFSSEVFKTNLMRLRKCGLFYLFQLLTLQGTHLIFWSVIYSHSVQKLGNARISKWYKDLSANVTSPNCPILLLDQYMTTLPSSLAAKELTLCTPLVSHKKNWIVTLDTDDHLLFSKQLQFQPVHSTCIIVHWISNCISCPSDLITLKPYSSCFLDINKSSYLKKSVTTNSVAYSCTIPLLQSMILPIQKTSIMKYTTQIASTVSWAEIMTSYFYRFNISSDYSTTDPSALLLMTDLDSSATSLFTADDIVTSTPIILSSDSHYMFYTDRSLINLGLSDVSMAEAAVLYTALSTTPVNSVVHLYTDSQTAINDLKQCSLLTYSNSRLQSPLQFADSLANTAYVSNESVLISRLDLAAVHDFILVYNGIVFDWALTWHSLLFQHKFDDFFTLTNASKHYTLKFQLFLKDLPILESLKRTRPDLYIEILTCRSCEDQLEDFIYLFICKKRRCKMQSILNSYMHHLLVKIKEASINANRDYSCQVDRITSLPCWMFYSTSWPPYAFVRGCLSTAFIITILLR</sequence>
<reference evidence="2 3" key="2">
    <citation type="submission" date="2017-10" db="EMBL/GenBank/DDBJ databases">
        <title>Extensive intraspecific genome diversity in a model arbuscular mycorrhizal fungus.</title>
        <authorList>
            <person name="Chen E.C.H."/>
            <person name="Morin E."/>
            <person name="Baudet D."/>
            <person name="Noel J."/>
            <person name="Ndikumana S."/>
            <person name="Charron P."/>
            <person name="St-Onge C."/>
            <person name="Giorgi J."/>
            <person name="Grigoriev I.V."/>
            <person name="Roux C."/>
            <person name="Martin F.M."/>
            <person name="Corradi N."/>
        </authorList>
    </citation>
    <scope>NUCLEOTIDE SEQUENCE [LARGE SCALE GENOMIC DNA]</scope>
    <source>
        <strain evidence="2 3">C2</strain>
    </source>
</reference>